<dbReference type="InterPro" id="IPR000086">
    <property type="entry name" value="NUDIX_hydrolase_dom"/>
</dbReference>
<organism evidence="7 8">
    <name type="scientific">Cerasibacillus quisquiliarum</name>
    <dbReference type="NCBI Taxonomy" id="227865"/>
    <lineage>
        <taxon>Bacteria</taxon>
        <taxon>Bacillati</taxon>
        <taxon>Bacillota</taxon>
        <taxon>Bacilli</taxon>
        <taxon>Bacillales</taxon>
        <taxon>Bacillaceae</taxon>
        <taxon>Cerasibacillus</taxon>
    </lineage>
</organism>
<accession>A0A511UZ24</accession>
<dbReference type="Proteomes" id="UP000321491">
    <property type="component" value="Unassembled WGS sequence"/>
</dbReference>
<dbReference type="CDD" id="cd18886">
    <property type="entry name" value="NUDIX_MutT_Nudt1"/>
    <property type="match status" value="1"/>
</dbReference>
<protein>
    <submittedName>
        <fullName evidence="7">7,8-dihydro-8-oxoguanine triphosphatase</fullName>
    </submittedName>
</protein>
<name>A0A511UZ24_9BACI</name>
<gene>
    <name evidence="7" type="ORF">CQU01_21330</name>
</gene>
<reference evidence="7 8" key="1">
    <citation type="submission" date="2019-07" db="EMBL/GenBank/DDBJ databases">
        <title>Whole genome shotgun sequence of Cerasibacillus quisquiliarum NBRC 102429.</title>
        <authorList>
            <person name="Hosoyama A."/>
            <person name="Uohara A."/>
            <person name="Ohji S."/>
            <person name="Ichikawa N."/>
        </authorList>
    </citation>
    <scope>NUCLEOTIDE SEQUENCE [LARGE SCALE GENOMIC DNA]</scope>
    <source>
        <strain evidence="7 8">NBRC 102429</strain>
    </source>
</reference>
<evidence type="ECO:0000256" key="2">
    <source>
        <dbReference type="ARBA" id="ARBA00005582"/>
    </source>
</evidence>
<evidence type="ECO:0000256" key="4">
    <source>
        <dbReference type="ARBA" id="ARBA00022801"/>
    </source>
</evidence>
<sequence length="155" mass="18094">MLPYTICFIKRKNDILLLNRNHSPNLGLWNGVGGKLENDETRDACVLREVKEETGIILSEMNYKGQITWNVDDSYTGGMYVYMATVPDTFEYDTPLATREGILEWKNIDWILSENNRGVVSNIKYFLPDMLKDNKIRNYHFIYKNNTIVSYHGEE</sequence>
<dbReference type="Gene3D" id="3.90.79.10">
    <property type="entry name" value="Nucleoside Triphosphate Pyrophosphohydrolase"/>
    <property type="match status" value="1"/>
</dbReference>
<dbReference type="EMBL" id="BJXW01000025">
    <property type="protein sequence ID" value="GEN31895.1"/>
    <property type="molecule type" value="Genomic_DNA"/>
</dbReference>
<evidence type="ECO:0000256" key="1">
    <source>
        <dbReference type="ARBA" id="ARBA00001946"/>
    </source>
</evidence>
<evidence type="ECO:0000313" key="8">
    <source>
        <dbReference type="Proteomes" id="UP000321491"/>
    </source>
</evidence>
<feature type="domain" description="Nudix hydrolase" evidence="6">
    <location>
        <begin position="1"/>
        <end position="132"/>
    </location>
</feature>
<dbReference type="AlphaFoldDB" id="A0A511UZ24"/>
<evidence type="ECO:0000313" key="7">
    <source>
        <dbReference type="EMBL" id="GEN31895.1"/>
    </source>
</evidence>
<dbReference type="PANTHER" id="PTHR43758:SF2">
    <property type="entry name" value="OXIDIZED PURINE NUCLEOSIDE TRIPHOSPHATE HYDROLASE"/>
    <property type="match status" value="1"/>
</dbReference>
<dbReference type="GO" id="GO:0016818">
    <property type="term" value="F:hydrolase activity, acting on acid anhydrides, in phosphorus-containing anhydrides"/>
    <property type="evidence" value="ECO:0007669"/>
    <property type="project" value="TreeGrafter"/>
</dbReference>
<dbReference type="Pfam" id="PF00293">
    <property type="entry name" value="NUDIX"/>
    <property type="match status" value="1"/>
</dbReference>
<comment type="cofactor">
    <cofactor evidence="1">
        <name>Mg(2+)</name>
        <dbReference type="ChEBI" id="CHEBI:18420"/>
    </cofactor>
</comment>
<dbReference type="InterPro" id="IPR020084">
    <property type="entry name" value="NUDIX_hydrolase_CS"/>
</dbReference>
<proteinExistence type="inferred from homology"/>
<dbReference type="RefSeq" id="WP_146938275.1">
    <property type="nucleotide sequence ID" value="NZ_BJXW01000025.1"/>
</dbReference>
<keyword evidence="4" id="KW-0378">Hydrolase</keyword>
<dbReference type="InterPro" id="IPR015797">
    <property type="entry name" value="NUDIX_hydrolase-like_dom_sf"/>
</dbReference>
<evidence type="ECO:0000256" key="5">
    <source>
        <dbReference type="ARBA" id="ARBA00022842"/>
    </source>
</evidence>
<comment type="similarity">
    <text evidence="2">Belongs to the Nudix hydrolase family.</text>
</comment>
<dbReference type="PROSITE" id="PS51462">
    <property type="entry name" value="NUDIX"/>
    <property type="match status" value="1"/>
</dbReference>
<keyword evidence="8" id="KW-1185">Reference proteome</keyword>
<comment type="caution">
    <text evidence="7">The sequence shown here is derived from an EMBL/GenBank/DDBJ whole genome shotgun (WGS) entry which is preliminary data.</text>
</comment>
<dbReference type="GO" id="GO:0005737">
    <property type="term" value="C:cytoplasm"/>
    <property type="evidence" value="ECO:0007669"/>
    <property type="project" value="TreeGrafter"/>
</dbReference>
<keyword evidence="3" id="KW-0479">Metal-binding</keyword>
<evidence type="ECO:0000256" key="3">
    <source>
        <dbReference type="ARBA" id="ARBA00022723"/>
    </source>
</evidence>
<dbReference type="SUPFAM" id="SSF55811">
    <property type="entry name" value="Nudix"/>
    <property type="match status" value="1"/>
</dbReference>
<dbReference type="PROSITE" id="PS00893">
    <property type="entry name" value="NUDIX_BOX"/>
    <property type="match status" value="1"/>
</dbReference>
<evidence type="ECO:0000259" key="6">
    <source>
        <dbReference type="PROSITE" id="PS51462"/>
    </source>
</evidence>
<dbReference type="PANTHER" id="PTHR43758">
    <property type="entry name" value="7,8-DIHYDRO-8-OXOGUANINE TRIPHOSPHATASE"/>
    <property type="match status" value="1"/>
</dbReference>
<dbReference type="GO" id="GO:0046872">
    <property type="term" value="F:metal ion binding"/>
    <property type="evidence" value="ECO:0007669"/>
    <property type="project" value="UniProtKB-KW"/>
</dbReference>
<dbReference type="OrthoDB" id="9131041at2"/>
<keyword evidence="5" id="KW-0460">Magnesium</keyword>